<comment type="caution">
    <text evidence="16">The sequence shown here is derived from an EMBL/GenBank/DDBJ whole genome shotgun (WGS) entry which is preliminary data.</text>
</comment>
<evidence type="ECO:0000256" key="3">
    <source>
        <dbReference type="ARBA" id="ARBA00009370"/>
    </source>
</evidence>
<evidence type="ECO:0000256" key="12">
    <source>
        <dbReference type="RuleBase" id="RU003993"/>
    </source>
</evidence>
<dbReference type="GO" id="GO:0009003">
    <property type="term" value="F:signal peptidase activity"/>
    <property type="evidence" value="ECO:0007669"/>
    <property type="project" value="UniProtKB-EC"/>
</dbReference>
<dbReference type="GeneID" id="78411356"/>
<evidence type="ECO:0000256" key="1">
    <source>
        <dbReference type="ARBA" id="ARBA00000677"/>
    </source>
</evidence>
<evidence type="ECO:0000259" key="15">
    <source>
        <dbReference type="Pfam" id="PF10502"/>
    </source>
</evidence>
<dbReference type="NCBIfam" id="TIGR02227">
    <property type="entry name" value="sigpep_I_bact"/>
    <property type="match status" value="1"/>
</dbReference>
<feature type="region of interest" description="Disordered" evidence="14">
    <location>
        <begin position="1"/>
        <end position="27"/>
    </location>
</feature>
<dbReference type="PROSITE" id="PS00501">
    <property type="entry name" value="SPASE_I_1"/>
    <property type="match status" value="1"/>
</dbReference>
<dbReference type="HOGENOM" id="CLU_028723_5_1_9"/>
<feature type="active site" evidence="11">
    <location>
        <position position="108"/>
    </location>
</feature>
<comment type="similarity">
    <text evidence="3 13">Belongs to the peptidase S26 family.</text>
</comment>
<dbReference type="FunFam" id="2.10.109.10:FF:000008">
    <property type="entry name" value="Signal peptidase I"/>
    <property type="match status" value="1"/>
</dbReference>
<evidence type="ECO:0000256" key="6">
    <source>
        <dbReference type="ARBA" id="ARBA00022670"/>
    </source>
</evidence>
<dbReference type="GO" id="GO:0004252">
    <property type="term" value="F:serine-type endopeptidase activity"/>
    <property type="evidence" value="ECO:0007669"/>
    <property type="project" value="InterPro"/>
</dbReference>
<dbReference type="InterPro" id="IPR019758">
    <property type="entry name" value="Pept_S26A_signal_pept_1_CS"/>
</dbReference>
<dbReference type="InterPro" id="IPR036286">
    <property type="entry name" value="LexA/Signal_pep-like_sf"/>
</dbReference>
<dbReference type="PRINTS" id="PR00727">
    <property type="entry name" value="LEADERPTASE"/>
</dbReference>
<evidence type="ECO:0000256" key="8">
    <source>
        <dbReference type="ARBA" id="ARBA00022801"/>
    </source>
</evidence>
<evidence type="ECO:0000256" key="5">
    <source>
        <dbReference type="ARBA" id="ARBA00022475"/>
    </source>
</evidence>
<feature type="active site" evidence="11">
    <location>
        <position position="70"/>
    </location>
</feature>
<dbReference type="InterPro" id="IPR000223">
    <property type="entry name" value="Pept_S26A_signal_pept_1"/>
</dbReference>
<sequence>MNEENQLENSSLSSIEERLQSRKDKSKQKKKLHPIIEEIVSWIWSIIVAATIMFLLYVFVGRPFTVSGQSMYPTLHNGDHMIMSKLGGINRFDVVILKAPDEDKEYIKRVIGMPGDTVEVKGGVLYINGKQVEQPFINSNSDKKTVYIDDFTLKQLTGEDKVPEGKYFVMGDNRGVSKDSRMIGFIDQASIEGKAVFTVWPLNRIGGLKDYSNLYH</sequence>
<evidence type="ECO:0000256" key="14">
    <source>
        <dbReference type="SAM" id="MobiDB-lite"/>
    </source>
</evidence>
<reference evidence="16 17" key="1">
    <citation type="submission" date="2009-08" db="EMBL/GenBank/DDBJ databases">
        <authorList>
            <person name="Muzny D."/>
            <person name="Qin X."/>
            <person name="Deng J."/>
            <person name="Jiang H."/>
            <person name="Liu Y."/>
            <person name="Qu J."/>
            <person name="Song X.-Z."/>
            <person name="Zhang L."/>
            <person name="Thornton R."/>
            <person name="Coyle M."/>
            <person name="Francisco L."/>
            <person name="Jackson L."/>
            <person name="Javaid M."/>
            <person name="Korchina V."/>
            <person name="Kovar C."/>
            <person name="Mata R."/>
            <person name="Mathew T."/>
            <person name="Ngo R."/>
            <person name="Nguyen L."/>
            <person name="Nguyen N."/>
            <person name="Okwuonu G."/>
            <person name="Ongeri F."/>
            <person name="Pham C."/>
            <person name="Simmons D."/>
            <person name="Wilczek-Boney K."/>
            <person name="Hale W."/>
            <person name="Jakkamsetti A."/>
            <person name="Pham P."/>
            <person name="Ruth R."/>
            <person name="San Lucas F."/>
            <person name="Warren J."/>
            <person name="Zhang J."/>
            <person name="Zhao Z."/>
            <person name="Zhou C."/>
            <person name="Zhu D."/>
            <person name="Lee S."/>
            <person name="Bess C."/>
            <person name="Blankenburg K."/>
            <person name="Forbes L."/>
            <person name="Fu Q."/>
            <person name="Gubbala S."/>
            <person name="Hirani K."/>
            <person name="Jayaseelan J.C."/>
            <person name="Lara F."/>
            <person name="Munidasa M."/>
            <person name="Palculict T."/>
            <person name="Patil S."/>
            <person name="Pu L.-L."/>
            <person name="Saada N."/>
            <person name="Tang L."/>
            <person name="Weissenberger G."/>
            <person name="Zhu Y."/>
            <person name="Hemphill L."/>
            <person name="Shang Y."/>
            <person name="Youmans B."/>
            <person name="Ayvaz T."/>
            <person name="Ross M."/>
            <person name="Santibanez J."/>
            <person name="Aqrawi P."/>
            <person name="Gross S."/>
            <person name="Joshi V."/>
            <person name="Fowler G."/>
            <person name="Nazareth L."/>
            <person name="Reid J."/>
            <person name="Worley K."/>
            <person name="Petrosino J."/>
            <person name="Highlander S."/>
            <person name="Gibbs R."/>
        </authorList>
    </citation>
    <scope>NUCLEOTIDE SEQUENCE [LARGE SCALE GENOMIC DNA]</scope>
    <source>
        <strain evidence="16 17">ATCC 49175</strain>
    </source>
</reference>
<evidence type="ECO:0000256" key="11">
    <source>
        <dbReference type="PIRSR" id="PIRSR600223-1"/>
    </source>
</evidence>
<dbReference type="GO" id="GO:0005886">
    <property type="term" value="C:plasma membrane"/>
    <property type="evidence" value="ECO:0007669"/>
    <property type="project" value="UniProtKB-SubCell"/>
</dbReference>
<dbReference type="PANTHER" id="PTHR43390:SF1">
    <property type="entry name" value="CHLOROPLAST PROCESSING PEPTIDASE"/>
    <property type="match status" value="1"/>
</dbReference>
<proteinExistence type="inferred from homology"/>
<feature type="transmembrane region" description="Helical" evidence="12">
    <location>
        <begin position="39"/>
        <end position="60"/>
    </location>
</feature>
<dbReference type="InterPro" id="IPR019757">
    <property type="entry name" value="Pept_S26A_signal_pept_1_Lys-AS"/>
</dbReference>
<keyword evidence="6 12" id="KW-0645">Protease</keyword>
<evidence type="ECO:0000256" key="7">
    <source>
        <dbReference type="ARBA" id="ARBA00022692"/>
    </source>
</evidence>
<dbReference type="Proteomes" id="UP000005926">
    <property type="component" value="Unassembled WGS sequence"/>
</dbReference>
<accession>C8NEM8</accession>
<dbReference type="EMBL" id="ACKZ01000009">
    <property type="protein sequence ID" value="EEW37860.1"/>
    <property type="molecule type" value="Genomic_DNA"/>
</dbReference>
<dbReference type="RefSeq" id="WP_005605425.1">
    <property type="nucleotide sequence ID" value="NZ_CP102283.1"/>
</dbReference>
<keyword evidence="5" id="KW-1003">Cell membrane</keyword>
<evidence type="ECO:0000256" key="10">
    <source>
        <dbReference type="ARBA" id="ARBA00023136"/>
    </source>
</evidence>
<evidence type="ECO:0000256" key="4">
    <source>
        <dbReference type="ARBA" id="ARBA00013208"/>
    </source>
</evidence>
<dbReference type="SUPFAM" id="SSF51306">
    <property type="entry name" value="LexA/Signal peptidase"/>
    <property type="match status" value="1"/>
</dbReference>
<dbReference type="GO" id="GO:0006465">
    <property type="term" value="P:signal peptide processing"/>
    <property type="evidence" value="ECO:0007669"/>
    <property type="project" value="InterPro"/>
</dbReference>
<keyword evidence="8 12" id="KW-0378">Hydrolase</keyword>
<keyword evidence="17" id="KW-1185">Reference proteome</keyword>
<dbReference type="eggNOG" id="COG0681">
    <property type="taxonomic scope" value="Bacteria"/>
</dbReference>
<dbReference type="PROSITE" id="PS00760">
    <property type="entry name" value="SPASE_I_2"/>
    <property type="match status" value="1"/>
</dbReference>
<dbReference type="EC" id="3.4.21.89" evidence="4 12"/>
<keyword evidence="9 12" id="KW-1133">Transmembrane helix</keyword>
<dbReference type="PROSITE" id="PS00761">
    <property type="entry name" value="SPASE_I_3"/>
    <property type="match status" value="1"/>
</dbReference>
<dbReference type="InterPro" id="IPR019533">
    <property type="entry name" value="Peptidase_S26"/>
</dbReference>
<dbReference type="AlphaFoldDB" id="C8NEM8"/>
<comment type="subcellular location">
    <subcellularLocation>
        <location evidence="2">Cell membrane</location>
        <topology evidence="2">Single-pass type II membrane protein</topology>
    </subcellularLocation>
    <subcellularLocation>
        <location evidence="13">Membrane</location>
        <topology evidence="13">Single-pass type II membrane protein</topology>
    </subcellularLocation>
</comment>
<dbReference type="Pfam" id="PF10502">
    <property type="entry name" value="Peptidase_S26"/>
    <property type="match status" value="1"/>
</dbReference>
<dbReference type="PANTHER" id="PTHR43390">
    <property type="entry name" value="SIGNAL PEPTIDASE I"/>
    <property type="match status" value="1"/>
</dbReference>
<evidence type="ECO:0000256" key="13">
    <source>
        <dbReference type="RuleBase" id="RU362042"/>
    </source>
</evidence>
<protein>
    <recommendedName>
        <fullName evidence="4 12">Signal peptidase I</fullName>
        <ecNumber evidence="4 12">3.4.21.89</ecNumber>
    </recommendedName>
</protein>
<keyword evidence="7 12" id="KW-0812">Transmembrane</keyword>
<feature type="domain" description="Peptidase S26" evidence="15">
    <location>
        <begin position="40"/>
        <end position="200"/>
    </location>
</feature>
<evidence type="ECO:0000256" key="2">
    <source>
        <dbReference type="ARBA" id="ARBA00004401"/>
    </source>
</evidence>
<evidence type="ECO:0000256" key="9">
    <source>
        <dbReference type="ARBA" id="ARBA00022989"/>
    </source>
</evidence>
<evidence type="ECO:0000313" key="16">
    <source>
        <dbReference type="EMBL" id="EEW37860.1"/>
    </source>
</evidence>
<dbReference type="InterPro" id="IPR019756">
    <property type="entry name" value="Pept_S26A_signal_pept_1_Ser-AS"/>
</dbReference>
<name>C8NEM8_9LACT</name>
<dbReference type="STRING" id="638301.HMPREF0444_0373"/>
<organism evidence="16 17">
    <name type="scientific">Granulicatella adiacens ATCC 49175</name>
    <dbReference type="NCBI Taxonomy" id="638301"/>
    <lineage>
        <taxon>Bacteria</taxon>
        <taxon>Bacillati</taxon>
        <taxon>Bacillota</taxon>
        <taxon>Bacilli</taxon>
        <taxon>Lactobacillales</taxon>
        <taxon>Carnobacteriaceae</taxon>
        <taxon>Granulicatella</taxon>
    </lineage>
</organism>
<gene>
    <name evidence="16" type="primary">lepB</name>
    <name evidence="16" type="ORF">HMPREF0444_0373</name>
</gene>
<dbReference type="CDD" id="cd06530">
    <property type="entry name" value="S26_SPase_I"/>
    <property type="match status" value="1"/>
</dbReference>
<dbReference type="Gene3D" id="2.10.109.10">
    <property type="entry name" value="Umud Fragment, subunit A"/>
    <property type="match status" value="1"/>
</dbReference>
<comment type="catalytic activity">
    <reaction evidence="1 12">
        <text>Cleavage of hydrophobic, N-terminal signal or leader sequences from secreted and periplasmic proteins.</text>
        <dbReference type="EC" id="3.4.21.89"/>
    </reaction>
</comment>
<keyword evidence="10 12" id="KW-0472">Membrane</keyword>
<evidence type="ECO:0000313" key="17">
    <source>
        <dbReference type="Proteomes" id="UP000005926"/>
    </source>
</evidence>